<name>A0ABT7XKN8_9NEIS</name>
<gene>
    <name evidence="4" type="ORF">QU481_05515</name>
</gene>
<comment type="caution">
    <text evidence="4">The sequence shown here is derived from an EMBL/GenBank/DDBJ whole genome shotgun (WGS) entry which is preliminary data.</text>
</comment>
<evidence type="ECO:0000256" key="1">
    <source>
        <dbReference type="ARBA" id="ARBA00022679"/>
    </source>
</evidence>
<evidence type="ECO:0000259" key="2">
    <source>
        <dbReference type="Pfam" id="PF00534"/>
    </source>
</evidence>
<dbReference type="GO" id="GO:0016757">
    <property type="term" value="F:glycosyltransferase activity"/>
    <property type="evidence" value="ECO:0007669"/>
    <property type="project" value="UniProtKB-KW"/>
</dbReference>
<evidence type="ECO:0000313" key="4">
    <source>
        <dbReference type="EMBL" id="MDN0074350.1"/>
    </source>
</evidence>
<dbReference type="CDD" id="cd03801">
    <property type="entry name" value="GT4_PimA-like"/>
    <property type="match status" value="1"/>
</dbReference>
<feature type="domain" description="Glycosyl transferase family 1" evidence="2">
    <location>
        <begin position="178"/>
        <end position="313"/>
    </location>
</feature>
<dbReference type="InterPro" id="IPR028098">
    <property type="entry name" value="Glyco_trans_4-like_N"/>
</dbReference>
<dbReference type="SUPFAM" id="SSF53756">
    <property type="entry name" value="UDP-Glycosyltransferase/glycogen phosphorylase"/>
    <property type="match status" value="1"/>
</dbReference>
<reference evidence="4" key="1">
    <citation type="submission" date="2023-06" db="EMBL/GenBank/DDBJ databases">
        <authorList>
            <person name="Zhang S."/>
        </authorList>
    </citation>
    <scope>NUCLEOTIDE SEQUENCE</scope>
    <source>
        <strain evidence="4">SG2303</strain>
    </source>
</reference>
<dbReference type="RefSeq" id="WP_289828916.1">
    <property type="nucleotide sequence ID" value="NZ_JAUEDK010000007.1"/>
</dbReference>
<dbReference type="EMBL" id="JAUEDK010000007">
    <property type="protein sequence ID" value="MDN0074350.1"/>
    <property type="molecule type" value="Genomic_DNA"/>
</dbReference>
<evidence type="ECO:0000259" key="3">
    <source>
        <dbReference type="Pfam" id="PF13439"/>
    </source>
</evidence>
<dbReference type="Proteomes" id="UP001168540">
    <property type="component" value="Unassembled WGS sequence"/>
</dbReference>
<feature type="domain" description="Glycosyltransferase subfamily 4-like N-terminal" evidence="3">
    <location>
        <begin position="14"/>
        <end position="166"/>
    </location>
</feature>
<dbReference type="PANTHER" id="PTHR46401">
    <property type="entry name" value="GLYCOSYLTRANSFERASE WBBK-RELATED"/>
    <property type="match status" value="1"/>
</dbReference>
<dbReference type="InterPro" id="IPR001296">
    <property type="entry name" value="Glyco_trans_1"/>
</dbReference>
<dbReference type="Gene3D" id="3.40.50.2000">
    <property type="entry name" value="Glycogen Phosphorylase B"/>
    <property type="match status" value="2"/>
</dbReference>
<sequence length="351" mass="38556">MKIGIACNAFGYSGGFERYALDLVNGLQRMGITPTFFARRFDTALAEYRMIEPVEIKVGWLPGKLRDGAFSRALEKEKARHGIELLIGCNRNTASDVAVCGGTHRGYLAASGKAAGFWDSRQIALEECFYANARRVIAHSALMAKELATLYQVPATKLATLYPPVSGERFVTVDDEQRRALRRRFGLPDDKVVFVFPSSSHQRKGLPVLRAAFERSGLPVLLAVVGRPLDKPGRNLIDLGYQKHIEQLYQAVDYTILASSYEPFGLVGIESALCGTPLVLADNIACTEVLSDAACLRFDREQPATLEAALAEAVRRVGAGAARLAEPRREIRYDADVTRHVEQLLACAGLR</sequence>
<dbReference type="Pfam" id="PF00534">
    <property type="entry name" value="Glycos_transf_1"/>
    <property type="match status" value="1"/>
</dbReference>
<organism evidence="4 5">
    <name type="scientific">Crenobacter oryzisoli</name>
    <dbReference type="NCBI Taxonomy" id="3056844"/>
    <lineage>
        <taxon>Bacteria</taxon>
        <taxon>Pseudomonadati</taxon>
        <taxon>Pseudomonadota</taxon>
        <taxon>Betaproteobacteria</taxon>
        <taxon>Neisseriales</taxon>
        <taxon>Neisseriaceae</taxon>
        <taxon>Crenobacter</taxon>
    </lineage>
</organism>
<keyword evidence="4" id="KW-0328">Glycosyltransferase</keyword>
<dbReference type="EC" id="2.4.-.-" evidence="4"/>
<dbReference type="PANTHER" id="PTHR46401:SF2">
    <property type="entry name" value="GLYCOSYLTRANSFERASE WBBK-RELATED"/>
    <property type="match status" value="1"/>
</dbReference>
<proteinExistence type="predicted"/>
<accession>A0ABT7XKN8</accession>
<keyword evidence="1 4" id="KW-0808">Transferase</keyword>
<protein>
    <submittedName>
        <fullName evidence="4">Glycosyltransferase family 4 protein</fullName>
        <ecNumber evidence="4">2.4.-.-</ecNumber>
    </submittedName>
</protein>
<keyword evidence="5" id="KW-1185">Reference proteome</keyword>
<evidence type="ECO:0000313" key="5">
    <source>
        <dbReference type="Proteomes" id="UP001168540"/>
    </source>
</evidence>
<dbReference type="Pfam" id="PF13439">
    <property type="entry name" value="Glyco_transf_4"/>
    <property type="match status" value="1"/>
</dbReference>